<evidence type="ECO:0000313" key="2">
    <source>
        <dbReference type="Proteomes" id="UP000729402"/>
    </source>
</evidence>
<evidence type="ECO:0000313" key="1">
    <source>
        <dbReference type="EMBL" id="KAG8065100.1"/>
    </source>
</evidence>
<dbReference type="Proteomes" id="UP000729402">
    <property type="component" value="Unassembled WGS sequence"/>
</dbReference>
<keyword evidence="2" id="KW-1185">Reference proteome</keyword>
<reference evidence="1" key="1">
    <citation type="journal article" date="2021" name="bioRxiv">
        <title>Whole Genome Assembly and Annotation of Northern Wild Rice, Zizania palustris L., Supports a Whole Genome Duplication in the Zizania Genus.</title>
        <authorList>
            <person name="Haas M."/>
            <person name="Kono T."/>
            <person name="Macchietto M."/>
            <person name="Millas R."/>
            <person name="McGilp L."/>
            <person name="Shao M."/>
            <person name="Duquette J."/>
            <person name="Hirsch C.N."/>
            <person name="Kimball J."/>
        </authorList>
    </citation>
    <scope>NUCLEOTIDE SEQUENCE</scope>
    <source>
        <tissue evidence="1">Fresh leaf tissue</tissue>
    </source>
</reference>
<dbReference type="EMBL" id="JAAALK010000285">
    <property type="protein sequence ID" value="KAG8065100.1"/>
    <property type="molecule type" value="Genomic_DNA"/>
</dbReference>
<dbReference type="AlphaFoldDB" id="A0A8J5VFQ1"/>
<accession>A0A8J5VFQ1</accession>
<sequence length="72" mass="8071">MLLHYTEIFGQEATKILDYVECFHNGAGKGKKMAPECAATGLEGFPTWIINGKVAWRKAEEEQKQISAIRES</sequence>
<dbReference type="OrthoDB" id="2019579at2759"/>
<name>A0A8J5VFQ1_ZIZPA</name>
<dbReference type="PANTHER" id="PTHR34573:SF1">
    <property type="entry name" value="VITAMIN K EPOXIDE REDUCTASE DOMAIN-CONTAINING PROTEIN"/>
    <property type="match status" value="1"/>
</dbReference>
<gene>
    <name evidence="1" type="ORF">GUJ93_ZPchr0004g40019</name>
</gene>
<reference evidence="1" key="2">
    <citation type="submission" date="2021-02" db="EMBL/GenBank/DDBJ databases">
        <authorList>
            <person name="Kimball J.A."/>
            <person name="Haas M.W."/>
            <person name="Macchietto M."/>
            <person name="Kono T."/>
            <person name="Duquette J."/>
            <person name="Shao M."/>
        </authorList>
    </citation>
    <scope>NUCLEOTIDE SEQUENCE</scope>
    <source>
        <tissue evidence="1">Fresh leaf tissue</tissue>
    </source>
</reference>
<proteinExistence type="predicted"/>
<dbReference type="PANTHER" id="PTHR34573">
    <property type="entry name" value="VKC DOMAIN-CONTAINING PROTEIN"/>
    <property type="match status" value="1"/>
</dbReference>
<protein>
    <recommendedName>
        <fullName evidence="3">Thioredoxin-like fold domain-containing protein</fullName>
    </recommendedName>
</protein>
<evidence type="ECO:0008006" key="3">
    <source>
        <dbReference type="Google" id="ProtNLM"/>
    </source>
</evidence>
<organism evidence="1 2">
    <name type="scientific">Zizania palustris</name>
    <name type="common">Northern wild rice</name>
    <dbReference type="NCBI Taxonomy" id="103762"/>
    <lineage>
        <taxon>Eukaryota</taxon>
        <taxon>Viridiplantae</taxon>
        <taxon>Streptophyta</taxon>
        <taxon>Embryophyta</taxon>
        <taxon>Tracheophyta</taxon>
        <taxon>Spermatophyta</taxon>
        <taxon>Magnoliopsida</taxon>
        <taxon>Liliopsida</taxon>
        <taxon>Poales</taxon>
        <taxon>Poaceae</taxon>
        <taxon>BOP clade</taxon>
        <taxon>Oryzoideae</taxon>
        <taxon>Oryzeae</taxon>
        <taxon>Zizaniinae</taxon>
        <taxon>Zizania</taxon>
    </lineage>
</organism>
<comment type="caution">
    <text evidence="1">The sequence shown here is derived from an EMBL/GenBank/DDBJ whole genome shotgun (WGS) entry which is preliminary data.</text>
</comment>